<dbReference type="PANTHER" id="PTHR32410">
    <property type="entry name" value="CYSTEINE/HISTIDINE-RICH C1 DOMAIN FAMILY PROTEIN"/>
    <property type="match status" value="1"/>
</dbReference>
<evidence type="ECO:0000256" key="4">
    <source>
        <dbReference type="ARBA" id="ARBA00022833"/>
    </source>
</evidence>
<feature type="compositionally biased region" description="Acidic residues" evidence="5">
    <location>
        <begin position="157"/>
        <end position="172"/>
    </location>
</feature>
<dbReference type="InterPro" id="IPR004146">
    <property type="entry name" value="DC1"/>
</dbReference>
<reference evidence="7 8" key="1">
    <citation type="submission" date="2019-12" db="EMBL/GenBank/DDBJ databases">
        <authorList>
            <person name="Jiao W.-B."/>
            <person name="Schneeberger K."/>
        </authorList>
    </citation>
    <scope>NUCLEOTIDE SEQUENCE [LARGE SCALE GENOMIC DNA]</scope>
    <source>
        <strain evidence="8">cv. C24</strain>
    </source>
</reference>
<evidence type="ECO:0000256" key="1">
    <source>
        <dbReference type="ARBA" id="ARBA00022723"/>
    </source>
</evidence>
<dbReference type="ExpressionAtlas" id="A0A5S9WJE6">
    <property type="expression patterns" value="baseline and differential"/>
</dbReference>
<dbReference type="PANTHER" id="PTHR32410:SF153">
    <property type="entry name" value="CHP-RICH ZINC FINGER PROTEIN-LIKE-RELATED"/>
    <property type="match status" value="1"/>
</dbReference>
<keyword evidence="2" id="KW-0677">Repeat</keyword>
<evidence type="ECO:0000313" key="7">
    <source>
        <dbReference type="EMBL" id="CAA0273260.1"/>
    </source>
</evidence>
<dbReference type="OrthoDB" id="1057348at2759"/>
<feature type="region of interest" description="Disordered" evidence="5">
    <location>
        <begin position="153"/>
        <end position="172"/>
    </location>
</feature>
<evidence type="ECO:0000313" key="8">
    <source>
        <dbReference type="Proteomes" id="UP000434276"/>
    </source>
</evidence>
<dbReference type="InterPro" id="IPR013083">
    <property type="entry name" value="Znf_RING/FYVE/PHD"/>
</dbReference>
<name>A0A5S9WJE6_ARATH</name>
<dbReference type="EMBL" id="CACSHJ010000087">
    <property type="protein sequence ID" value="CAA0273260.1"/>
    <property type="molecule type" value="Genomic_DNA"/>
</dbReference>
<keyword evidence="1" id="KW-0479">Metal-binding</keyword>
<dbReference type="InterPro" id="IPR046349">
    <property type="entry name" value="C1-like_sf"/>
</dbReference>
<sequence length="896" mass="102976">MDSESESKLISFISQLVSRNNTDSENISCMIQTISLVSSMDLKSQPKPESKLMSLVTQTISLFNSMDLSSLPEPLRKLISLIIEKLSHLNSVDSDYEPKPDSEFMSTFYETYKLQPRPEIISIIHQIYSLFISTDTKSKPEPEVDSELMFVQSSMDSDSDSDSDLDSEEEEEEELISLLSEMYSLYAFTTNEELELRGGPEELPKFKSFISLTSKVITLVRSLDLDYSEPEPESEFISVVAVVKQIMSFANSISNSEPEWEFISSMTEMIRLISSIDLEPEWEPPMQLVALFTHTFSLLYYLDRDSELYTLIAQIIFVIDYTDSEPESEWGLDQLMSLSPQWKVQLVQGKFHVTGKIERKNKEKGKCQPENRHRLYLAKGEEASHFFCKDCNGEDHVECEKTPVEVKHLLHPKHSLQLVSQKSSIIQTRKCFCCDEDLKKIFYYCTGCDYAMNIACAEKPPVLFIDRPKWHADTLALFPRQAFLTCNVCAVADSSSPIYMCPPCDFVVHQRCTGLPRVIRISRHRHRISFTTSFDEGDWSCGVCRRKIDNDYGGFSCIKDGCSYAAHSRCATQKNVWDGIDLEGVPEEIEEEEVEPFVTISKGVIHHFSHQNHHLRLDENRDRIYDENKLCQACIMPIYFGNFFSCMQCDYILHEECANLSRKAYNPIHPHLLSLMGGNDDVRKYEDKCSACPWPCIAGFSYECRKEGCSFKLHVQCATISEPLVHGSHIHPLFLTSKPGEQRSCSVCKDSRLEFTNETFNCIECEFALCFGCATLPQKVRYKHDKHILTLSYGKETSTMTYWCEVCEEKVNPKDRFYMCDDYCCVTLHIRCLIGKDLYMKPGALCFSNDGKELRVLPNNHMSRPFCPGCRKRCPYKIFMVYTRLIFCSISCIRDF</sequence>
<proteinExistence type="predicted"/>
<keyword evidence="3" id="KW-0863">Zinc-finger</keyword>
<dbReference type="GO" id="GO:0008270">
    <property type="term" value="F:zinc ion binding"/>
    <property type="evidence" value="ECO:0007669"/>
    <property type="project" value="UniProtKB-KW"/>
</dbReference>
<evidence type="ECO:0000256" key="5">
    <source>
        <dbReference type="SAM" id="MobiDB-lite"/>
    </source>
</evidence>
<accession>A0A5S9WJE6</accession>
<dbReference type="Pfam" id="PF22926">
    <property type="entry name" value="C1-like_CT"/>
    <property type="match status" value="1"/>
</dbReference>
<dbReference type="SUPFAM" id="SSF57889">
    <property type="entry name" value="Cysteine-rich domain"/>
    <property type="match status" value="3"/>
</dbReference>
<dbReference type="SMART" id="SM00249">
    <property type="entry name" value="PHD"/>
    <property type="match status" value="2"/>
</dbReference>
<dbReference type="Pfam" id="PF03107">
    <property type="entry name" value="C1_2"/>
    <property type="match status" value="7"/>
</dbReference>
<organism evidence="7 8">
    <name type="scientific">Arabidopsis thaliana</name>
    <name type="common">Mouse-ear cress</name>
    <dbReference type="NCBI Taxonomy" id="3702"/>
    <lineage>
        <taxon>Eukaryota</taxon>
        <taxon>Viridiplantae</taxon>
        <taxon>Streptophyta</taxon>
        <taxon>Embryophyta</taxon>
        <taxon>Tracheophyta</taxon>
        <taxon>Spermatophyta</taxon>
        <taxon>Magnoliopsida</taxon>
        <taxon>eudicotyledons</taxon>
        <taxon>Gunneridae</taxon>
        <taxon>Pentapetalae</taxon>
        <taxon>rosids</taxon>
        <taxon>malvids</taxon>
        <taxon>Brassicales</taxon>
        <taxon>Brassicaceae</taxon>
        <taxon>Camelineae</taxon>
        <taxon>Arabidopsis</taxon>
    </lineage>
</organism>
<gene>
    <name evidence="7" type="ORF">C24_LOCUS3633</name>
</gene>
<dbReference type="AlphaFoldDB" id="A0A5S9WJE6"/>
<evidence type="ECO:0000259" key="6">
    <source>
        <dbReference type="SMART" id="SM00249"/>
    </source>
</evidence>
<feature type="domain" description="Zinc finger PHD-type" evidence="6">
    <location>
        <begin position="803"/>
        <end position="871"/>
    </location>
</feature>
<evidence type="ECO:0000256" key="2">
    <source>
        <dbReference type="ARBA" id="ARBA00022737"/>
    </source>
</evidence>
<evidence type="ECO:0000256" key="3">
    <source>
        <dbReference type="ARBA" id="ARBA00022771"/>
    </source>
</evidence>
<dbReference type="InterPro" id="IPR054483">
    <property type="entry name" value="DC1-like_CT"/>
</dbReference>
<dbReference type="InterPro" id="IPR001965">
    <property type="entry name" value="Znf_PHD"/>
</dbReference>
<dbReference type="Proteomes" id="UP000434276">
    <property type="component" value="Unassembled WGS sequence"/>
</dbReference>
<dbReference type="Gene3D" id="3.30.40.10">
    <property type="entry name" value="Zinc/RING finger domain, C3HC4 (zinc finger)"/>
    <property type="match status" value="1"/>
</dbReference>
<keyword evidence="4" id="KW-0862">Zinc</keyword>
<feature type="domain" description="Zinc finger PHD-type" evidence="6">
    <location>
        <begin position="485"/>
        <end position="545"/>
    </location>
</feature>
<dbReference type="InterPro" id="IPR053192">
    <property type="entry name" value="Vacuole_Formation_Reg"/>
</dbReference>
<protein>
    <recommendedName>
        <fullName evidence="6">Zinc finger PHD-type domain-containing protein</fullName>
    </recommendedName>
</protein>